<dbReference type="Pfam" id="PF01557">
    <property type="entry name" value="FAA_hydrolase"/>
    <property type="match status" value="1"/>
</dbReference>
<dbReference type="GO" id="GO:0008684">
    <property type="term" value="F:2-oxopent-4-enoate hydratase activity"/>
    <property type="evidence" value="ECO:0007669"/>
    <property type="project" value="TreeGrafter"/>
</dbReference>
<sequence>MTLDPNIAISAERLIQAAATLEPCAPIRTLLPPGDLDAAYAVQALVTEAALKSGRRLVGRKIGATSAAMRKQLGVVEPNYGVLFADMSRYESEEISMANLMLPTIEAEVAFIIGRDLNEPQITLADMLLAIEFALPSIEICTSRFRNRDFDLVDAIADNACSGLYVLGSNPVRLSDFDVRLCGVVMEKAGEPVSVGAGAASMGNPVNAALWLARKMAQVGLPLKTGDVILSGALGPMVPVGSGEAFEVRINGLGTVTAVFSDDYVSPPGISRDAA</sequence>
<feature type="domain" description="Fumarylacetoacetase-like C-terminal" evidence="2">
    <location>
        <begin position="103"/>
        <end position="258"/>
    </location>
</feature>
<dbReference type="PANTHER" id="PTHR30143">
    <property type="entry name" value="ACID HYDRATASE"/>
    <property type="match status" value="1"/>
</dbReference>
<evidence type="ECO:0000313" key="3">
    <source>
        <dbReference type="EMBL" id="NPT60252.1"/>
    </source>
</evidence>
<protein>
    <submittedName>
        <fullName evidence="3">2-keto-4-pentenoate hydratase</fullName>
    </submittedName>
</protein>
<dbReference type="SUPFAM" id="SSF56529">
    <property type="entry name" value="FAH"/>
    <property type="match status" value="1"/>
</dbReference>
<evidence type="ECO:0000259" key="2">
    <source>
        <dbReference type="Pfam" id="PF01557"/>
    </source>
</evidence>
<keyword evidence="1" id="KW-0456">Lyase</keyword>
<dbReference type="EMBL" id="WOEZ01000212">
    <property type="protein sequence ID" value="NPT60252.1"/>
    <property type="molecule type" value="Genomic_DNA"/>
</dbReference>
<reference evidence="3 4" key="1">
    <citation type="submission" date="2019-11" db="EMBL/GenBank/DDBJ databases">
        <title>Metabolism of dissolved organic matter in forest soils.</title>
        <authorList>
            <person name="Cyle K.T."/>
            <person name="Wilhelm R.C."/>
            <person name="Martinez C.E."/>
        </authorList>
    </citation>
    <scope>NUCLEOTIDE SEQUENCE [LARGE SCALE GENOMIC DNA]</scope>
    <source>
        <strain evidence="3 4">5N</strain>
    </source>
</reference>
<dbReference type="GO" id="GO:0005737">
    <property type="term" value="C:cytoplasm"/>
    <property type="evidence" value="ECO:0007669"/>
    <property type="project" value="TreeGrafter"/>
</dbReference>
<organism evidence="3 4">
    <name type="scientific">Paraburkholderia elongata</name>
    <dbReference type="NCBI Taxonomy" id="2675747"/>
    <lineage>
        <taxon>Bacteria</taxon>
        <taxon>Pseudomonadati</taxon>
        <taxon>Pseudomonadota</taxon>
        <taxon>Betaproteobacteria</taxon>
        <taxon>Burkholderiales</taxon>
        <taxon>Burkholderiaceae</taxon>
        <taxon>Paraburkholderia</taxon>
    </lineage>
</organism>
<accession>A0A972SMJ9</accession>
<dbReference type="InterPro" id="IPR011234">
    <property type="entry name" value="Fumarylacetoacetase-like_C"/>
</dbReference>
<dbReference type="Gene3D" id="3.90.850.10">
    <property type="entry name" value="Fumarylacetoacetase-like, C-terminal domain"/>
    <property type="match status" value="1"/>
</dbReference>
<gene>
    <name evidence="3" type="ORF">GNZ13_38285</name>
</gene>
<dbReference type="PANTHER" id="PTHR30143:SF0">
    <property type="entry name" value="2-KETO-4-PENTENOATE HYDRATASE"/>
    <property type="match status" value="1"/>
</dbReference>
<dbReference type="InterPro" id="IPR036663">
    <property type="entry name" value="Fumarylacetoacetase_C_sf"/>
</dbReference>
<dbReference type="InterPro" id="IPR050772">
    <property type="entry name" value="Hydratase-Decarb/MhpD_sf"/>
</dbReference>
<dbReference type="AlphaFoldDB" id="A0A972SMJ9"/>
<dbReference type="RefSeq" id="WP_172174805.1">
    <property type="nucleotide sequence ID" value="NZ_WOEZ01000212.1"/>
</dbReference>
<evidence type="ECO:0000256" key="1">
    <source>
        <dbReference type="ARBA" id="ARBA00023239"/>
    </source>
</evidence>
<keyword evidence="4" id="KW-1185">Reference proteome</keyword>
<evidence type="ECO:0000313" key="4">
    <source>
        <dbReference type="Proteomes" id="UP000655523"/>
    </source>
</evidence>
<name>A0A972SMJ9_9BURK</name>
<dbReference type="Proteomes" id="UP000655523">
    <property type="component" value="Unassembled WGS sequence"/>
</dbReference>
<comment type="caution">
    <text evidence="3">The sequence shown here is derived from an EMBL/GenBank/DDBJ whole genome shotgun (WGS) entry which is preliminary data.</text>
</comment>
<proteinExistence type="predicted"/>